<dbReference type="OrthoDB" id="7210707at2"/>
<name>A0A1R3WDP9_9RHOB</name>
<evidence type="ECO:0000313" key="2">
    <source>
        <dbReference type="Proteomes" id="UP000192455"/>
    </source>
</evidence>
<keyword evidence="2" id="KW-1185">Reference proteome</keyword>
<evidence type="ECO:0000313" key="1">
    <source>
        <dbReference type="EMBL" id="SIT76249.1"/>
    </source>
</evidence>
<dbReference type="RefSeq" id="WP_076646921.1">
    <property type="nucleotide sequence ID" value="NZ_FTPS01000001.1"/>
</dbReference>
<dbReference type="AlphaFoldDB" id="A0A1R3WDP9"/>
<organism evidence="1 2">
    <name type="scientific">Pontibaca methylaminivorans</name>
    <dbReference type="NCBI Taxonomy" id="515897"/>
    <lineage>
        <taxon>Bacteria</taxon>
        <taxon>Pseudomonadati</taxon>
        <taxon>Pseudomonadota</taxon>
        <taxon>Alphaproteobacteria</taxon>
        <taxon>Rhodobacterales</taxon>
        <taxon>Roseobacteraceae</taxon>
        <taxon>Pontibaca</taxon>
    </lineage>
</organism>
<dbReference type="STRING" id="515897.SAMN05421849_0474"/>
<dbReference type="Proteomes" id="UP000192455">
    <property type="component" value="Unassembled WGS sequence"/>
</dbReference>
<gene>
    <name evidence="1" type="ORF">SAMN05421849_0474</name>
</gene>
<evidence type="ECO:0008006" key="3">
    <source>
        <dbReference type="Google" id="ProtNLM"/>
    </source>
</evidence>
<accession>A0A1R3WDP9</accession>
<reference evidence="1 2" key="1">
    <citation type="submission" date="2017-01" db="EMBL/GenBank/DDBJ databases">
        <authorList>
            <person name="Mah S.A."/>
            <person name="Swanson W.J."/>
            <person name="Moy G.W."/>
            <person name="Vacquier V.D."/>
        </authorList>
    </citation>
    <scope>NUCLEOTIDE SEQUENCE [LARGE SCALE GENOMIC DNA]</scope>
    <source>
        <strain evidence="1 2">DSM 21219</strain>
    </source>
</reference>
<protein>
    <recommendedName>
        <fullName evidence="3">SatD family (SatD)</fullName>
    </recommendedName>
</protein>
<sequence>MTERFAVLTGDLVASTRLSDAELDRALEVLAQAARDVTDRGGRMEGTAAELPDSAKGIRGGFARRGGDGWQFAMNRPALALRAALFLRARLRELGKPYATRIAIAAGPGRMPADLDPNAAHGPAFVVSGRLLEELPARAGMAHAGRGALGAVLRLADHISSGWTPAQARAVALMLWPPGRTNAETARELGITQQSVNESLKRAGFPALADALALIESGSESG</sequence>
<proteinExistence type="predicted"/>
<dbReference type="EMBL" id="FTPS01000001">
    <property type="protein sequence ID" value="SIT76249.1"/>
    <property type="molecule type" value="Genomic_DNA"/>
</dbReference>